<feature type="transmembrane region" description="Helical" evidence="1">
    <location>
        <begin position="21"/>
        <end position="38"/>
    </location>
</feature>
<dbReference type="EMBL" id="CACSII010000017">
    <property type="protein sequence ID" value="CAA0113272.1"/>
    <property type="molecule type" value="Genomic_DNA"/>
</dbReference>
<sequence>MNSKCAELLGNGHRQRGSSSIEFVLILIPLLMVFYLGFDLSRYLQIGASLDRHAYSLAQVASTPDRWRLDADNAPQLSIDLPQAQGYRDMLQGLLLLPASDANRIGVDLYYVSETTVEHQQAGQCGGTPPAMSGVTNAVRLLGAKQADEADRHVYAVRVCYRPAVVSFFQRLAEGTLLPEELSSFVMLPGRIQ</sequence>
<dbReference type="AlphaFoldDB" id="A0A5S9Q634"/>
<protein>
    <submittedName>
        <fullName evidence="2">Uncharacterized protein</fullName>
    </submittedName>
</protein>
<keyword evidence="1" id="KW-1133">Transmembrane helix</keyword>
<accession>A0A5S9Q634</accession>
<reference evidence="2 3" key="1">
    <citation type="submission" date="2019-11" db="EMBL/GenBank/DDBJ databases">
        <authorList>
            <person name="Holert J."/>
        </authorList>
    </citation>
    <scope>NUCLEOTIDE SEQUENCE [LARGE SCALE GENOMIC DNA]</scope>
    <source>
        <strain evidence="2">BC5_2</strain>
    </source>
</reference>
<keyword evidence="1" id="KW-0472">Membrane</keyword>
<dbReference type="InterPro" id="IPR031582">
    <property type="entry name" value="TadF"/>
</dbReference>
<evidence type="ECO:0000256" key="1">
    <source>
        <dbReference type="SAM" id="Phobius"/>
    </source>
</evidence>
<gene>
    <name evidence="2" type="ORF">DPBNPPHM_01646</name>
</gene>
<dbReference type="Pfam" id="PF16964">
    <property type="entry name" value="TadF"/>
    <property type="match status" value="1"/>
</dbReference>
<keyword evidence="1" id="KW-0812">Transmembrane</keyword>
<dbReference type="Proteomes" id="UP000434580">
    <property type="component" value="Unassembled WGS sequence"/>
</dbReference>
<organism evidence="2 3">
    <name type="scientific">BD1-7 clade bacterium</name>
    <dbReference type="NCBI Taxonomy" id="2029982"/>
    <lineage>
        <taxon>Bacteria</taxon>
        <taxon>Pseudomonadati</taxon>
        <taxon>Pseudomonadota</taxon>
        <taxon>Gammaproteobacteria</taxon>
        <taxon>Cellvibrionales</taxon>
        <taxon>Spongiibacteraceae</taxon>
        <taxon>BD1-7 clade</taxon>
    </lineage>
</organism>
<proteinExistence type="predicted"/>
<dbReference type="OrthoDB" id="5876298at2"/>
<evidence type="ECO:0000313" key="3">
    <source>
        <dbReference type="Proteomes" id="UP000434580"/>
    </source>
</evidence>
<evidence type="ECO:0000313" key="2">
    <source>
        <dbReference type="EMBL" id="CAA0113272.1"/>
    </source>
</evidence>
<name>A0A5S9Q634_9GAMM</name>